<evidence type="ECO:0000259" key="4">
    <source>
        <dbReference type="Pfam" id="PF17147"/>
    </source>
</evidence>
<sequence length="558" mass="61612">MEYSILVGGAAGQGIETLAGALEKIIKAKGFHLFSTKDYMSRVRGGHNFTQIRFSDSPLTGYWPELDIILAFDAETLKLHSDRLKEGGYIICDEKLAGEKPGLLGLPLEKSAKELGNPRVAGTIAMGAVAKLLGFSTDGLEQVFQKEYKEKIREINIKAFHEGYQMMTPHFDCGPEKEDRQILISGNQALALGALAGGVAFYSGYPMTPSTSIMTYLSEKQAETGIVVEQAEDEIAAINMAIGASYAGVRAMTATSGGGFSLMTEALGLAGITETPLVVINSMRPGPATGFPTRTEQGDLSFILSAGHGEIPRMVISVKNPEDGFYQIQRALNLADKYQLLVIVLSDQFFGDSSRTCLPFDFDSLKIERYLQKDLPEDHEHHLRYRLTENGISPRVIPGKFPGVTVLADSDEHDERGNITESAEMRIAMMEKRMNKLKLLQEELQEPEYLGVENPQYLCIAWGSTQGPVQEAIEILNKEGIAIGALVFGDIWPLPLKNLEKYAAHAEKIINIEQNYLGQMARLIRQETGIKCTDSILKYDGRPFNAYEIVQRLKKEVF</sequence>
<name>A0ABT1Y0V7_9FIRM</name>
<dbReference type="Pfam" id="PF01558">
    <property type="entry name" value="POR"/>
    <property type="match status" value="1"/>
</dbReference>
<dbReference type="InterPro" id="IPR002869">
    <property type="entry name" value="Pyrv_flavodox_OxRed_cen"/>
</dbReference>
<dbReference type="Gene3D" id="3.40.920.10">
    <property type="entry name" value="Pyruvate-ferredoxin oxidoreductase, PFOR, domain III"/>
    <property type="match status" value="1"/>
</dbReference>
<dbReference type="NCBIfam" id="TIGR03710">
    <property type="entry name" value="OAFO_sf"/>
    <property type="match status" value="1"/>
</dbReference>
<dbReference type="InterPro" id="IPR002880">
    <property type="entry name" value="Pyrv_Fd/Flavodoxin_OxRdtase_N"/>
</dbReference>
<organism evidence="5 6">
    <name type="scientific">Dehalobacterium formicoaceticum</name>
    <dbReference type="NCBI Taxonomy" id="51515"/>
    <lineage>
        <taxon>Bacteria</taxon>
        <taxon>Bacillati</taxon>
        <taxon>Bacillota</taxon>
        <taxon>Clostridia</taxon>
        <taxon>Eubacteriales</taxon>
        <taxon>Peptococcaceae</taxon>
        <taxon>Dehalobacterium</taxon>
    </lineage>
</organism>
<evidence type="ECO:0000256" key="1">
    <source>
        <dbReference type="ARBA" id="ARBA00023002"/>
    </source>
</evidence>
<keyword evidence="6" id="KW-1185">Reference proteome</keyword>
<accession>A0ABT1Y0V7</accession>
<dbReference type="Proteomes" id="UP001524944">
    <property type="component" value="Unassembled WGS sequence"/>
</dbReference>
<gene>
    <name evidence="5" type="ORF">NVS47_03015</name>
</gene>
<feature type="domain" description="Pyruvate flavodoxin/ferredoxin oxidoreductase pyrimidine binding" evidence="3">
    <location>
        <begin position="193"/>
        <end position="431"/>
    </location>
</feature>
<evidence type="ECO:0000259" key="2">
    <source>
        <dbReference type="Pfam" id="PF01558"/>
    </source>
</evidence>
<proteinExistence type="predicted"/>
<dbReference type="InterPro" id="IPR022367">
    <property type="entry name" value="2-oxoacid/accept_OxRdtase_asu"/>
</dbReference>
<feature type="domain" description="Pyruvate:ferredoxin oxidoreductase core" evidence="4">
    <location>
        <begin position="457"/>
        <end position="545"/>
    </location>
</feature>
<dbReference type="Pfam" id="PF01855">
    <property type="entry name" value="POR_N"/>
    <property type="match status" value="1"/>
</dbReference>
<feature type="domain" description="Pyruvate/ketoisovalerate oxidoreductase catalytic" evidence="2">
    <location>
        <begin position="11"/>
        <end position="165"/>
    </location>
</feature>
<dbReference type="InterPro" id="IPR029061">
    <property type="entry name" value="THDP-binding"/>
</dbReference>
<dbReference type="PANTHER" id="PTHR32154:SF20">
    <property type="entry name" value="2-OXOGLUTARATE OXIDOREDUCTASE SUBUNIT KORA"/>
    <property type="match status" value="1"/>
</dbReference>
<dbReference type="Pfam" id="PF17147">
    <property type="entry name" value="PFOR_II"/>
    <property type="match status" value="1"/>
</dbReference>
<dbReference type="PANTHER" id="PTHR32154">
    <property type="entry name" value="PYRUVATE-FLAVODOXIN OXIDOREDUCTASE-RELATED"/>
    <property type="match status" value="1"/>
</dbReference>
<dbReference type="EMBL" id="JANPWE010000001">
    <property type="protein sequence ID" value="MCR6544492.1"/>
    <property type="molecule type" value="Genomic_DNA"/>
</dbReference>
<dbReference type="InterPro" id="IPR033412">
    <property type="entry name" value="PFOR_II"/>
</dbReference>
<evidence type="ECO:0000313" key="5">
    <source>
        <dbReference type="EMBL" id="MCR6544492.1"/>
    </source>
</evidence>
<dbReference type="InterPro" id="IPR050722">
    <property type="entry name" value="Pyruvate:ferred/Flavod_OxRd"/>
</dbReference>
<reference evidence="5 6" key="1">
    <citation type="submission" date="2022-08" db="EMBL/GenBank/DDBJ databases">
        <title>Proteogenomics of the novel Dehalobacterium formicoaceticum strain EZ94 highlights a key role of methyltransferases during anaerobic dichloromethane degradation.</title>
        <authorList>
            <person name="Wasmund K."/>
        </authorList>
    </citation>
    <scope>NUCLEOTIDE SEQUENCE [LARGE SCALE GENOMIC DNA]</scope>
    <source>
        <strain evidence="5 6">EZ94</strain>
    </source>
</reference>
<dbReference type="SUPFAM" id="SSF52518">
    <property type="entry name" value="Thiamin diphosphate-binding fold (THDP-binding)"/>
    <property type="match status" value="1"/>
</dbReference>
<dbReference type="SUPFAM" id="SSF52922">
    <property type="entry name" value="TK C-terminal domain-like"/>
    <property type="match status" value="1"/>
</dbReference>
<dbReference type="CDD" id="cd07034">
    <property type="entry name" value="TPP_PYR_PFOR_IOR-alpha_like"/>
    <property type="match status" value="1"/>
</dbReference>
<comment type="caution">
    <text evidence="5">The sequence shown here is derived from an EMBL/GenBank/DDBJ whole genome shotgun (WGS) entry which is preliminary data.</text>
</comment>
<dbReference type="Gene3D" id="3.40.50.920">
    <property type="match status" value="1"/>
</dbReference>
<protein>
    <submittedName>
        <fullName evidence="5">2-oxoacid:acceptor oxidoreductase subunit alpha</fullName>
    </submittedName>
</protein>
<dbReference type="RefSeq" id="WP_257912072.1">
    <property type="nucleotide sequence ID" value="NZ_JANPWE010000001.1"/>
</dbReference>
<evidence type="ECO:0000259" key="3">
    <source>
        <dbReference type="Pfam" id="PF01855"/>
    </source>
</evidence>
<evidence type="ECO:0000313" key="6">
    <source>
        <dbReference type="Proteomes" id="UP001524944"/>
    </source>
</evidence>
<dbReference type="Gene3D" id="3.40.50.970">
    <property type="match status" value="1"/>
</dbReference>
<keyword evidence="1" id="KW-0560">Oxidoreductase</keyword>
<dbReference type="SUPFAM" id="SSF53323">
    <property type="entry name" value="Pyruvate-ferredoxin oxidoreductase, PFOR, domain III"/>
    <property type="match status" value="1"/>
</dbReference>
<dbReference type="InterPro" id="IPR009014">
    <property type="entry name" value="Transketo_C/PFOR_II"/>
</dbReference>
<dbReference type="InterPro" id="IPR019752">
    <property type="entry name" value="Pyrv/ketoisovalerate_OxRed_cat"/>
</dbReference>